<evidence type="ECO:0000313" key="7">
    <source>
        <dbReference type="EMBL" id="SDI30046.1"/>
    </source>
</evidence>
<dbReference type="RefSeq" id="WP_089716354.1">
    <property type="nucleotide sequence ID" value="NZ_FNBJ01000009.1"/>
</dbReference>
<evidence type="ECO:0000313" key="12">
    <source>
        <dbReference type="Proteomes" id="UP000199519"/>
    </source>
</evidence>
<dbReference type="PANTHER" id="PTHR30006">
    <property type="entry name" value="THIAMINE-BINDING PERIPLASMIC PROTEIN-RELATED"/>
    <property type="match status" value="1"/>
</dbReference>
<gene>
    <name evidence="9" type="ORF">C7954_10421</name>
    <name evidence="6" type="ORF">SAMN04488598_10923</name>
    <name evidence="8" type="ORF">SAMN04515652_10922</name>
    <name evidence="7" type="ORF">SAMN04515654_10466</name>
</gene>
<evidence type="ECO:0000256" key="2">
    <source>
        <dbReference type="ARBA" id="ARBA00022496"/>
    </source>
</evidence>
<evidence type="ECO:0000256" key="1">
    <source>
        <dbReference type="ARBA" id="ARBA00008520"/>
    </source>
</evidence>
<dbReference type="EMBL" id="SOEF01000004">
    <property type="protein sequence ID" value="TDX46652.1"/>
    <property type="molecule type" value="Genomic_DNA"/>
</dbReference>
<dbReference type="Proteomes" id="UP000198945">
    <property type="component" value="Unassembled WGS sequence"/>
</dbReference>
<protein>
    <submittedName>
        <fullName evidence="7">Iron(III) transport system substrate-binding protein</fullName>
    </submittedName>
</protein>
<evidence type="ECO:0000256" key="3">
    <source>
        <dbReference type="ARBA" id="ARBA00022729"/>
    </source>
</evidence>
<evidence type="ECO:0000313" key="9">
    <source>
        <dbReference type="EMBL" id="TDX46652.1"/>
    </source>
</evidence>
<comment type="similarity">
    <text evidence="1">Belongs to the bacterial solute-binding protein 1 family.</text>
</comment>
<accession>A0A1G8JFU6</accession>
<evidence type="ECO:0000313" key="8">
    <source>
        <dbReference type="EMBL" id="SES86944.1"/>
    </source>
</evidence>
<evidence type="ECO:0000313" key="13">
    <source>
        <dbReference type="Proteomes" id="UP000295472"/>
    </source>
</evidence>
<sequence>MKKLIIVTIIISIFVGLGTAAAAAEEVNLYTNRHYDTDEEILNRFTEETGIEVNVLKGDSDQLIERIAREGKNSPADVLITADAGRLHRAKERDILQSVSTETLTQNVPANLRDEDNYWYGLTIRGRVIVYSKDRVDPEDLAGYGDLTSDQWQDKIVVRSSENIYNQSLLASLVSIYGEKWAEDWAAGIVDNMARKPQGNDRAQATAVAAGEGDLAIMNTYYLGKMINSDNPAEVEVAENVGIHFPDGENGTHINVSGAGVVKNAPNKDNAVKLLEYLSSASAQKFFASANYEYPVNPEVEASELLQSWGDFETQNINLTELGIHNQTAVRIFNRVGWQ</sequence>
<dbReference type="Proteomes" id="UP000198612">
    <property type="component" value="Unassembled WGS sequence"/>
</dbReference>
<keyword evidence="12" id="KW-1185">Reference proteome</keyword>
<dbReference type="GO" id="GO:0030288">
    <property type="term" value="C:outer membrane-bounded periplasmic space"/>
    <property type="evidence" value="ECO:0007669"/>
    <property type="project" value="TreeGrafter"/>
</dbReference>
<dbReference type="EMBL" id="FNBJ01000009">
    <property type="protein sequence ID" value="SDF28364.1"/>
    <property type="molecule type" value="Genomic_DNA"/>
</dbReference>
<feature type="binding site" evidence="4">
    <location>
        <position position="222"/>
    </location>
    <ligand>
        <name>Fe cation</name>
        <dbReference type="ChEBI" id="CHEBI:24875"/>
    </ligand>
</feature>
<keyword evidence="3 5" id="KW-0732">Signal</keyword>
<organism evidence="7 11">
    <name type="scientific">Halanaerobium congolense</name>
    <dbReference type="NCBI Taxonomy" id="54121"/>
    <lineage>
        <taxon>Bacteria</taxon>
        <taxon>Bacillati</taxon>
        <taxon>Bacillota</taxon>
        <taxon>Clostridia</taxon>
        <taxon>Halanaerobiales</taxon>
        <taxon>Halanaerobiaceae</taxon>
        <taxon>Halanaerobium</taxon>
    </lineage>
</organism>
<feature type="chain" id="PRO_5044557494" evidence="5">
    <location>
        <begin position="24"/>
        <end position="339"/>
    </location>
</feature>
<name>A0A1G8JFU6_9FIRM</name>
<dbReference type="Pfam" id="PF13343">
    <property type="entry name" value="SBP_bac_6"/>
    <property type="match status" value="1"/>
</dbReference>
<dbReference type="GO" id="GO:0006826">
    <property type="term" value="P:iron ion transport"/>
    <property type="evidence" value="ECO:0007669"/>
    <property type="project" value="UniProtKB-KW"/>
</dbReference>
<dbReference type="EMBL" id="FNEH01000004">
    <property type="protein sequence ID" value="SDI30046.1"/>
    <property type="molecule type" value="Genomic_DNA"/>
</dbReference>
<keyword evidence="4" id="KW-0408">Iron</keyword>
<reference evidence="9 13" key="3">
    <citation type="submission" date="2019-03" db="EMBL/GenBank/DDBJ databases">
        <title>Subsurface microbial communities from deep shales in Ohio and West Virginia, USA.</title>
        <authorList>
            <person name="Wrighton K."/>
        </authorList>
    </citation>
    <scope>NUCLEOTIDE SEQUENCE [LARGE SCALE GENOMIC DNA]</scope>
    <source>
        <strain evidence="9 13">DSMZ 11287</strain>
    </source>
</reference>
<dbReference type="CDD" id="cd13542">
    <property type="entry name" value="PBP2_FutA1_ilke"/>
    <property type="match status" value="1"/>
</dbReference>
<dbReference type="Proteomes" id="UP000199519">
    <property type="component" value="Unassembled WGS sequence"/>
</dbReference>
<reference evidence="7 11" key="2">
    <citation type="submission" date="2016-10" db="EMBL/GenBank/DDBJ databases">
        <authorList>
            <person name="de Groot N.N."/>
        </authorList>
    </citation>
    <scope>NUCLEOTIDE SEQUENCE [LARGE SCALE GENOMIC DNA]</scope>
    <source>
        <strain evidence="7 11">WG7</strain>
    </source>
</reference>
<dbReference type="SUPFAM" id="SSF53850">
    <property type="entry name" value="Periplasmic binding protein-like II"/>
    <property type="match status" value="1"/>
</dbReference>
<feature type="binding site" evidence="4">
    <location>
        <position position="34"/>
    </location>
    <ligand>
        <name>Fe cation</name>
        <dbReference type="ChEBI" id="CHEBI:24875"/>
    </ligand>
</feature>
<dbReference type="AlphaFoldDB" id="A0A1G8JFU6"/>
<dbReference type="PANTHER" id="PTHR30006:SF15">
    <property type="entry name" value="IRON-UTILIZATION PERIPLASMIC PROTEIN"/>
    <property type="match status" value="1"/>
</dbReference>
<reference evidence="10 12" key="1">
    <citation type="submission" date="2016-10" db="EMBL/GenBank/DDBJ databases">
        <authorList>
            <person name="Varghese N."/>
            <person name="Submissions S."/>
        </authorList>
    </citation>
    <scope>NUCLEOTIDE SEQUENCE [LARGE SCALE GENOMIC DNA]</scope>
    <source>
        <strain evidence="6 12">WG2</strain>
        <strain evidence="8 10">WG5</strain>
    </source>
</reference>
<dbReference type="EMBL" id="FOHG01000009">
    <property type="protein sequence ID" value="SES86944.1"/>
    <property type="molecule type" value="Genomic_DNA"/>
</dbReference>
<evidence type="ECO:0000256" key="4">
    <source>
        <dbReference type="PIRSR" id="PIRSR002825-1"/>
    </source>
</evidence>
<dbReference type="GO" id="GO:0046872">
    <property type="term" value="F:metal ion binding"/>
    <property type="evidence" value="ECO:0007669"/>
    <property type="project" value="UniProtKB-KW"/>
</dbReference>
<evidence type="ECO:0000313" key="6">
    <source>
        <dbReference type="EMBL" id="SDF28364.1"/>
    </source>
</evidence>
<keyword evidence="2" id="KW-0406">Ion transport</keyword>
<dbReference type="GeneID" id="57011886"/>
<evidence type="ECO:0000313" key="10">
    <source>
        <dbReference type="Proteomes" id="UP000198612"/>
    </source>
</evidence>
<dbReference type="Gene3D" id="3.40.190.10">
    <property type="entry name" value="Periplasmic binding protein-like II"/>
    <property type="match status" value="2"/>
</dbReference>
<evidence type="ECO:0000256" key="5">
    <source>
        <dbReference type="SAM" id="SignalP"/>
    </source>
</evidence>
<dbReference type="InterPro" id="IPR026045">
    <property type="entry name" value="Ferric-bd"/>
</dbReference>
<evidence type="ECO:0000313" key="11">
    <source>
        <dbReference type="Proteomes" id="UP000198945"/>
    </source>
</evidence>
<dbReference type="PIRSF" id="PIRSF002825">
    <property type="entry name" value="CfbpA"/>
    <property type="match status" value="1"/>
</dbReference>
<proteinExistence type="inferred from homology"/>
<feature type="signal peptide" evidence="5">
    <location>
        <begin position="1"/>
        <end position="23"/>
    </location>
</feature>
<dbReference type="Proteomes" id="UP000295472">
    <property type="component" value="Unassembled WGS sequence"/>
</dbReference>
<keyword evidence="2" id="KW-0410">Iron transport</keyword>
<feature type="binding site" evidence="4">
    <location>
        <position position="221"/>
    </location>
    <ligand>
        <name>Fe cation</name>
        <dbReference type="ChEBI" id="CHEBI:24875"/>
    </ligand>
</feature>
<keyword evidence="4" id="KW-0479">Metal-binding</keyword>
<keyword evidence="2" id="KW-0813">Transport</keyword>